<evidence type="ECO:0000313" key="4">
    <source>
        <dbReference type="Proteomes" id="UP000006457"/>
    </source>
</evidence>
<dbReference type="Proteomes" id="UP000006457">
    <property type="component" value="Unassembled WGS sequence"/>
</dbReference>
<dbReference type="Gene3D" id="2.150.10.10">
    <property type="entry name" value="Serralysin-like metalloprotease, C-terminal"/>
    <property type="match status" value="1"/>
</dbReference>
<reference evidence="3 4" key="1">
    <citation type="submission" date="2012-03" db="EMBL/GenBank/DDBJ databases">
        <authorList>
            <person name="Harkins D.M."/>
            <person name="Madupu R."/>
            <person name="Durkin A.S."/>
            <person name="Torralba M."/>
            <person name="Methe B."/>
            <person name="Sutton G.G."/>
            <person name="Nelson K.E."/>
        </authorList>
    </citation>
    <scope>NUCLEOTIDE SEQUENCE [LARGE SCALE GENOMIC DNA]</scope>
    <source>
        <strain evidence="3 4">CCUG 2042</strain>
    </source>
</reference>
<evidence type="ECO:0000256" key="1">
    <source>
        <dbReference type="SAM" id="MobiDB-lite"/>
    </source>
</evidence>
<feature type="compositionally biased region" description="Basic and acidic residues" evidence="1">
    <location>
        <begin position="605"/>
        <end position="616"/>
    </location>
</feature>
<gene>
    <name evidence="3" type="ORF">HMPREF1052_0472</name>
</gene>
<dbReference type="eggNOG" id="COG5295">
    <property type="taxonomic scope" value="Bacteria"/>
</dbReference>
<dbReference type="SUPFAM" id="SSF101967">
    <property type="entry name" value="Adhesin YadA, collagen-binding domain"/>
    <property type="match status" value="1"/>
</dbReference>
<evidence type="ECO:0000313" key="3">
    <source>
        <dbReference type="EMBL" id="EIJ67830.1"/>
    </source>
</evidence>
<dbReference type="Gene3D" id="1.20.5.170">
    <property type="match status" value="1"/>
</dbReference>
<accession>I3D7Y7</accession>
<feature type="region of interest" description="Disordered" evidence="1">
    <location>
        <begin position="595"/>
        <end position="616"/>
    </location>
</feature>
<dbReference type="AlphaFoldDB" id="I3D7Y7"/>
<dbReference type="EMBL" id="AJSX01000041">
    <property type="protein sequence ID" value="EIJ67830.1"/>
    <property type="molecule type" value="Genomic_DNA"/>
</dbReference>
<sequence>MNKIFKIKLNPISQTYHVCSELAKRAGKVTGHIAGIMTVTILSVGVAESATATNPPGDGLGIAVGTGSSAPKAENVAVGTNAKIAYSNGASNATGDIAVGNGTNINNYASQGGSIAVGSNAKIENMAGGAEASFAFGQTTYSGNFFSSSRIPADPTKAMGSIAIGQNSFARTGSTMIGTHNYKGALGDTEVDSASTRTSNLNVYATTIGSNSHSNGAFTTTTGVYNIISSKYNGGRMANPVKNLGATVYGSLNSIESMTGNNHAGIANSVTGIANRVANSNGALVYGAGNTIENSVTTLSGVPTSSGDSAKAFQDTLIKNIQKNKSGGSTMAFGGGNTANYTLRSSMIGVNNTLTGTSSNQSQENLITGFQNTATNVDNTTIIGTSNTVTDSSKNIVIGDNHKVTGKSNNVIIGSADAEQETTVDEVVSIGHNALANIKNSVALGAKSTTLSASNTTKGADAYQSQEFTINGVKKTVNFAGGNASGVVSVGNVGSERRIQNVAAGLISNTSTDAINGSQLYAAMSQLYPALSIYSKGTATVNGVTVNTYTAGTQLPTAKYDLSKLSFDFGNGLYAAEKDNGDGTKTVFVGLDKETLKNDPNFKGPKGDKGDQGLPG</sequence>
<feature type="domain" description="Trimeric autotransporter adhesin YadA-like stalk" evidence="2">
    <location>
        <begin position="498"/>
        <end position="541"/>
    </location>
</feature>
<comment type="caution">
    <text evidence="3">The sequence shown here is derived from an EMBL/GenBank/DDBJ whole genome shotgun (WGS) entry which is preliminary data.</text>
</comment>
<keyword evidence="4" id="KW-1185">Reference proteome</keyword>
<dbReference type="InterPro" id="IPR011049">
    <property type="entry name" value="Serralysin-like_metalloprot_C"/>
</dbReference>
<proteinExistence type="predicted"/>
<protein>
    <submittedName>
        <fullName evidence="3">Hemagglutinin</fullName>
    </submittedName>
</protein>
<feature type="non-terminal residue" evidence="3">
    <location>
        <position position="616"/>
    </location>
</feature>
<evidence type="ECO:0000259" key="2">
    <source>
        <dbReference type="Pfam" id="PF05662"/>
    </source>
</evidence>
<name>I3D7Y7_9PAST</name>
<dbReference type="Pfam" id="PF05662">
    <property type="entry name" value="YadA_stalk"/>
    <property type="match status" value="1"/>
</dbReference>
<dbReference type="InterPro" id="IPR008635">
    <property type="entry name" value="Coiled_stalk_dom"/>
</dbReference>
<dbReference type="GO" id="GO:0019867">
    <property type="term" value="C:outer membrane"/>
    <property type="evidence" value="ECO:0007669"/>
    <property type="project" value="InterPro"/>
</dbReference>
<organism evidence="3 4">
    <name type="scientific">Pasteurella bettyae CCUG 2042</name>
    <dbReference type="NCBI Taxonomy" id="1095749"/>
    <lineage>
        <taxon>Bacteria</taxon>
        <taxon>Pseudomonadati</taxon>
        <taxon>Pseudomonadota</taxon>
        <taxon>Gammaproteobacteria</taxon>
        <taxon>Pasteurellales</taxon>
        <taxon>Pasteurellaceae</taxon>
        <taxon>Pasteurella</taxon>
    </lineage>
</organism>
<dbReference type="RefSeq" id="WP_005761588.1">
    <property type="nucleotide sequence ID" value="NZ_AJSX01000041.1"/>
</dbReference>